<dbReference type="GO" id="GO:0080120">
    <property type="term" value="P:CAAX-box protein maturation"/>
    <property type="evidence" value="ECO:0007669"/>
    <property type="project" value="UniProtKB-ARBA"/>
</dbReference>
<dbReference type="Proteomes" id="UP000244066">
    <property type="component" value="Unassembled WGS sequence"/>
</dbReference>
<evidence type="ECO:0000313" key="3">
    <source>
        <dbReference type="EMBL" id="PUA31864.1"/>
    </source>
</evidence>
<protein>
    <recommendedName>
        <fullName evidence="2">CAAX prenyl protease 2/Lysostaphin resistance protein A-like domain-containing protein</fullName>
    </recommendedName>
</protein>
<evidence type="ECO:0000256" key="1">
    <source>
        <dbReference type="SAM" id="Phobius"/>
    </source>
</evidence>
<proteinExistence type="predicted"/>
<evidence type="ECO:0000259" key="2">
    <source>
        <dbReference type="Pfam" id="PF02517"/>
    </source>
</evidence>
<evidence type="ECO:0000313" key="4">
    <source>
        <dbReference type="Proteomes" id="UP000244066"/>
    </source>
</evidence>
<comment type="caution">
    <text evidence="3">The sequence shown here is derived from an EMBL/GenBank/DDBJ whole genome shotgun (WGS) entry which is preliminary data.</text>
</comment>
<dbReference type="GO" id="GO:0004175">
    <property type="term" value="F:endopeptidase activity"/>
    <property type="evidence" value="ECO:0007669"/>
    <property type="project" value="UniProtKB-ARBA"/>
</dbReference>
<gene>
    <name evidence="3" type="ORF">B9J98_05055</name>
</gene>
<dbReference type="Pfam" id="PF02517">
    <property type="entry name" value="Rce1-like"/>
    <property type="match status" value="1"/>
</dbReference>
<feature type="transmembrane region" description="Helical" evidence="1">
    <location>
        <begin position="151"/>
        <end position="167"/>
    </location>
</feature>
<reference evidence="3 4" key="1">
    <citation type="submission" date="2017-04" db="EMBL/GenBank/DDBJ databases">
        <title>Draft Aigarchaeota genome from a New Zealand hot spring.</title>
        <authorList>
            <person name="Reysenbach A.-L."/>
            <person name="Donaho J.A."/>
            <person name="Gerhart J."/>
            <person name="Kelley J.F."/>
            <person name="Kouba K."/>
            <person name="Podar M."/>
            <person name="Stott M."/>
        </authorList>
    </citation>
    <scope>NUCLEOTIDE SEQUENCE [LARGE SCALE GENOMIC DNA]</scope>
    <source>
        <strain evidence="3">NZ13_MG1</strain>
    </source>
</reference>
<keyword evidence="1" id="KW-1133">Transmembrane helix</keyword>
<dbReference type="EMBL" id="NDWU01000012">
    <property type="protein sequence ID" value="PUA31864.1"/>
    <property type="molecule type" value="Genomic_DNA"/>
</dbReference>
<keyword evidence="1" id="KW-0472">Membrane</keyword>
<dbReference type="AlphaFoldDB" id="A0A2R7Y2W8"/>
<feature type="domain" description="CAAX prenyl protease 2/Lysostaphin resistance protein A-like" evidence="2">
    <location>
        <begin position="98"/>
        <end position="182"/>
    </location>
</feature>
<organism evidence="3 4">
    <name type="scientific">Candidatus Terraquivivens tikiterensis</name>
    <dbReference type="NCBI Taxonomy" id="1980982"/>
    <lineage>
        <taxon>Archaea</taxon>
        <taxon>Nitrososphaerota</taxon>
        <taxon>Candidatus Wolframiiraptoraceae</taxon>
        <taxon>Candidatus Terraquivivens</taxon>
    </lineage>
</organism>
<name>A0A2R7Y2W8_9ARCH</name>
<dbReference type="InterPro" id="IPR003675">
    <property type="entry name" value="Rce1/LyrA-like_dom"/>
</dbReference>
<feature type="transmembrane region" description="Helical" evidence="1">
    <location>
        <begin position="20"/>
        <end position="40"/>
    </location>
</feature>
<feature type="transmembrane region" description="Helical" evidence="1">
    <location>
        <begin position="52"/>
        <end position="76"/>
    </location>
</feature>
<accession>A0A2R7Y2W8</accession>
<sequence length="193" mass="21993">MLLVLPAYPIWFVVFRTEFLNFWARMIFAVSLLTLIALVGKPELLRFPRIRMSNILIGLVSGFLLYFLLYLGYAIFKPFVAESAGEVYALRREAPQGLIALFLIFTSFGEEIYWRGFIQHELQGMLGSVRGLLAASAAYSTVHVWTMNVPLMVIAFLMGLCWGATYLKTRSLQSIIISHTVWTELVFVFLPLL</sequence>
<keyword evidence="1" id="KW-0812">Transmembrane</keyword>